<gene>
    <name evidence="2" type="ORF">JOF54_002186</name>
</gene>
<keyword evidence="1" id="KW-1133">Transmembrane helix</keyword>
<keyword evidence="1" id="KW-0472">Membrane</keyword>
<keyword evidence="3" id="KW-1185">Reference proteome</keyword>
<proteinExistence type="predicted"/>
<dbReference type="Proteomes" id="UP000758168">
    <property type="component" value="Unassembled WGS sequence"/>
</dbReference>
<protein>
    <submittedName>
        <fullName evidence="2">Uncharacterized protein</fullName>
    </submittedName>
</protein>
<evidence type="ECO:0000313" key="2">
    <source>
        <dbReference type="EMBL" id="MBP2417264.1"/>
    </source>
</evidence>
<evidence type="ECO:0000313" key="3">
    <source>
        <dbReference type="Proteomes" id="UP000758168"/>
    </source>
</evidence>
<feature type="transmembrane region" description="Helical" evidence="1">
    <location>
        <begin position="29"/>
        <end position="51"/>
    </location>
</feature>
<dbReference type="EMBL" id="JAGIOB010000001">
    <property type="protein sequence ID" value="MBP2417264.1"/>
    <property type="molecule type" value="Genomic_DNA"/>
</dbReference>
<dbReference type="RefSeq" id="WP_210055590.1">
    <property type="nucleotide sequence ID" value="NZ_BAAAMH010000009.1"/>
</dbReference>
<organism evidence="2 3">
    <name type="scientific">Microlunatus capsulatus</name>
    <dbReference type="NCBI Taxonomy" id="99117"/>
    <lineage>
        <taxon>Bacteria</taxon>
        <taxon>Bacillati</taxon>
        <taxon>Actinomycetota</taxon>
        <taxon>Actinomycetes</taxon>
        <taxon>Propionibacteriales</taxon>
        <taxon>Propionibacteriaceae</taxon>
        <taxon>Microlunatus</taxon>
    </lineage>
</organism>
<reference evidence="2 3" key="1">
    <citation type="submission" date="2021-03" db="EMBL/GenBank/DDBJ databases">
        <title>Sequencing the genomes of 1000 actinobacteria strains.</title>
        <authorList>
            <person name="Klenk H.-P."/>
        </authorList>
    </citation>
    <scope>NUCLEOTIDE SEQUENCE [LARGE SCALE GENOMIC DNA]</scope>
    <source>
        <strain evidence="2 3">DSM 12936</strain>
    </source>
</reference>
<evidence type="ECO:0000256" key="1">
    <source>
        <dbReference type="SAM" id="Phobius"/>
    </source>
</evidence>
<comment type="caution">
    <text evidence="2">The sequence shown here is derived from an EMBL/GenBank/DDBJ whole genome shotgun (WGS) entry which is preliminary data.</text>
</comment>
<accession>A0ABS4Z888</accession>
<keyword evidence="1" id="KW-0812">Transmembrane</keyword>
<sequence length="75" mass="8445">MTHALLVPLGLLFSQDVLRSHAFQFLAAFVAVNTIMYVGLAVAKMLPKVYVSDWHRGRYSRAETRSIHPDDTGTR</sequence>
<name>A0ABS4Z888_9ACTN</name>